<dbReference type="Gene3D" id="1.20.120.1770">
    <property type="match status" value="1"/>
</dbReference>
<feature type="transmembrane region" description="Helical" evidence="8">
    <location>
        <begin position="757"/>
        <end position="777"/>
    </location>
</feature>
<evidence type="ECO:0000256" key="6">
    <source>
        <dbReference type="ARBA" id="ARBA00023136"/>
    </source>
</evidence>
<dbReference type="EMBL" id="BDGU01000078">
    <property type="protein sequence ID" value="GAW01917.1"/>
    <property type="molecule type" value="Genomic_DNA"/>
</dbReference>
<dbReference type="Pfam" id="PF16010">
    <property type="entry name" value="CDH-cyt"/>
    <property type="match status" value="1"/>
</dbReference>
<feature type="domain" description="Cytochrome b561" evidence="10">
    <location>
        <begin position="571"/>
        <end position="781"/>
    </location>
</feature>
<dbReference type="SMART" id="SM00665">
    <property type="entry name" value="B561"/>
    <property type="match status" value="1"/>
</dbReference>
<keyword evidence="5 8" id="KW-1133">Transmembrane helix</keyword>
<keyword evidence="3 8" id="KW-0812">Transmembrane</keyword>
<gene>
    <name evidence="11" type="ORF">LENED_003540</name>
</gene>
<feature type="transmembrane region" description="Helical" evidence="8">
    <location>
        <begin position="608"/>
        <end position="631"/>
    </location>
</feature>
<comment type="caution">
    <text evidence="11">The sequence shown here is derived from an EMBL/GenBank/DDBJ whole genome shotgun (WGS) entry which is preliminary data.</text>
</comment>
<dbReference type="PROSITE" id="PS50836">
    <property type="entry name" value="DOMON"/>
    <property type="match status" value="1"/>
</dbReference>
<evidence type="ECO:0000313" key="11">
    <source>
        <dbReference type="EMBL" id="GAW01917.1"/>
    </source>
</evidence>
<keyword evidence="12" id="KW-1185">Reference proteome</keyword>
<dbReference type="InterPro" id="IPR006593">
    <property type="entry name" value="Cyt_b561/ferric_Rdtase_TM"/>
</dbReference>
<dbReference type="InterPro" id="IPR021139">
    <property type="entry name" value="NYN"/>
</dbReference>
<dbReference type="Proteomes" id="UP000188533">
    <property type="component" value="Unassembled WGS sequence"/>
</dbReference>
<keyword evidence="6 8" id="KW-0472">Membrane</keyword>
<keyword evidence="2" id="KW-0813">Transport</keyword>
<reference evidence="11 12" key="1">
    <citation type="submission" date="2016-08" db="EMBL/GenBank/DDBJ databases">
        <authorList>
            <consortium name="Lentinula edodes genome sequencing consortium"/>
            <person name="Sakamoto Y."/>
            <person name="Nakade K."/>
            <person name="Sato S."/>
            <person name="Yoshida Y."/>
            <person name="Miyazaki K."/>
            <person name="Natsume S."/>
            <person name="Konno N."/>
        </authorList>
    </citation>
    <scope>NUCLEOTIDE SEQUENCE [LARGE SCALE GENOMIC DNA]</scope>
    <source>
        <strain evidence="11 12">NBRC 111202</strain>
    </source>
</reference>
<dbReference type="SUPFAM" id="SSF49344">
    <property type="entry name" value="CBD9-like"/>
    <property type="match status" value="1"/>
</dbReference>
<evidence type="ECO:0000259" key="9">
    <source>
        <dbReference type="PROSITE" id="PS50836"/>
    </source>
</evidence>
<dbReference type="Pfam" id="PF01936">
    <property type="entry name" value="NYN"/>
    <property type="match status" value="1"/>
</dbReference>
<evidence type="ECO:0000256" key="8">
    <source>
        <dbReference type="SAM" id="Phobius"/>
    </source>
</evidence>
<dbReference type="InterPro" id="IPR005018">
    <property type="entry name" value="DOMON_domain"/>
</dbReference>
<dbReference type="GO" id="GO:0004540">
    <property type="term" value="F:RNA nuclease activity"/>
    <property type="evidence" value="ECO:0007669"/>
    <property type="project" value="InterPro"/>
</dbReference>
<dbReference type="PANTHER" id="PTHR47797">
    <property type="entry name" value="DEHYDROGENASE, PUTATIVE (AFU_ORTHOLOGUE AFUA_8G05805)-RELATED"/>
    <property type="match status" value="1"/>
</dbReference>
<comment type="subcellular location">
    <subcellularLocation>
        <location evidence="1">Membrane</location>
    </subcellularLocation>
</comment>
<dbReference type="CDD" id="cd10910">
    <property type="entry name" value="PIN_limkain_b1_N_like"/>
    <property type="match status" value="1"/>
</dbReference>
<evidence type="ECO:0000313" key="12">
    <source>
        <dbReference type="Proteomes" id="UP000188533"/>
    </source>
</evidence>
<sequence>MAPSMRTGSSAGHNGQVAIFWDYDNCSPPPNISGYVLVSRIRDLAHEYGSVNLFKAYTHISEQTSTRSLALRSELQSSGISLTDCPRNDRKDTVDQMIIADVLTFAMDNPYPTTTTIMLISGERDFAYTLSILRLRMYRVVVVAPGLPGSQINLEAQASFFFDWYTIINGQQKGEKKNTILPSRPMESSTSTESVRPRPHTASTYFAKPPERHETFQSCSNLFEPKNAPASITQTPVPATMVEKPANRFPILLNEDSPDIALIPLSQPSPIIATDADSQKTIFSESEDTASFPASQSARKQGPTASRGFLGRTATPEVPEAYQRLIHLLEDYRLRGDQRPFRSAIALGLITQDPFIYQKAGFPKFGPFVTHAAELGLVKLGGTGGTAWISLHYIYILFNGVHTNHAAKSFLYQVNALKGDSQCGYLVCVNATVHHDTITYQMTARKEKMGWLALGFGRRMAGSDMVVMWRNEDDSLTISHRHGYDHTEPVVVEEPLRTAFLPMLQPTVWHSNLNPANTLSFSIPLDKSQWVFKPEKNASFEQLIWAYGMTRPASPDPHTTIYGHYAAGMLLLNLEKDISVTSPEGSLDDTTSSPVISQDPLFYSTHELVVLAHGFLIAIGMLVLLPAGALVARWTRTYSEKWFKIHKTLNYVIALPIILVGWTLGPFVVFNARATHFSDAHQICGVLILVLYLLQLSLGRYIHARRGLPNRAVHAPSNILHVFWGLVVICAGFFQVWSGMNKWAEHTGRPVSQWCHTLWKVWIYTLPVLYLLGLSLLKRQLYQESHGLNPSFTPKHYVALSPDEGHRSMLFDADTDLSTLPDGYPNHSPNGITKEAETAVPLLRRN</sequence>
<evidence type="ECO:0000256" key="1">
    <source>
        <dbReference type="ARBA" id="ARBA00004370"/>
    </source>
</evidence>
<keyword evidence="4" id="KW-0249">Electron transport</keyword>
<protein>
    <recommendedName>
        <fullName evidence="13">Cytochrome b561 domain-containing protein</fullName>
    </recommendedName>
</protein>
<dbReference type="Gene3D" id="2.60.40.1210">
    <property type="entry name" value="Cellobiose dehydrogenase, cytochrome domain"/>
    <property type="match status" value="1"/>
</dbReference>
<dbReference type="SMART" id="SM00664">
    <property type="entry name" value="DoH"/>
    <property type="match status" value="1"/>
</dbReference>
<dbReference type="AlphaFoldDB" id="A0A1Q3E3T0"/>
<evidence type="ECO:0000259" key="10">
    <source>
        <dbReference type="PROSITE" id="PS50939"/>
    </source>
</evidence>
<feature type="domain" description="DOMON" evidence="9">
    <location>
        <begin position="423"/>
        <end position="548"/>
    </location>
</feature>
<feature type="transmembrane region" description="Helical" evidence="8">
    <location>
        <begin position="680"/>
        <end position="698"/>
    </location>
</feature>
<evidence type="ECO:0000256" key="3">
    <source>
        <dbReference type="ARBA" id="ARBA00022692"/>
    </source>
</evidence>
<feature type="region of interest" description="Disordered" evidence="7">
    <location>
        <begin position="177"/>
        <end position="206"/>
    </location>
</feature>
<evidence type="ECO:0000256" key="5">
    <source>
        <dbReference type="ARBA" id="ARBA00022989"/>
    </source>
</evidence>
<evidence type="ECO:0000256" key="4">
    <source>
        <dbReference type="ARBA" id="ARBA00022982"/>
    </source>
</evidence>
<accession>A0A1Q3E3T0</accession>
<dbReference type="Gene3D" id="3.40.50.1010">
    <property type="entry name" value="5'-nuclease"/>
    <property type="match status" value="1"/>
</dbReference>
<evidence type="ECO:0000256" key="2">
    <source>
        <dbReference type="ARBA" id="ARBA00022448"/>
    </source>
</evidence>
<dbReference type="PANTHER" id="PTHR47797:SF3">
    <property type="entry name" value="CYTOCHROME B561 DOMAIN-CONTAINING PROTEIN"/>
    <property type="match status" value="1"/>
</dbReference>
<dbReference type="PROSITE" id="PS50939">
    <property type="entry name" value="CYTOCHROME_B561"/>
    <property type="match status" value="1"/>
</dbReference>
<feature type="transmembrane region" description="Helical" evidence="8">
    <location>
        <begin position="651"/>
        <end position="674"/>
    </location>
</feature>
<dbReference type="InterPro" id="IPR015920">
    <property type="entry name" value="Cellobiose_DH-like_cyt"/>
</dbReference>
<dbReference type="CDD" id="cd09630">
    <property type="entry name" value="CDH_like_cytochrome"/>
    <property type="match status" value="1"/>
</dbReference>
<evidence type="ECO:0008006" key="13">
    <source>
        <dbReference type="Google" id="ProtNLM"/>
    </source>
</evidence>
<name>A0A1Q3E3T0_LENED</name>
<feature type="region of interest" description="Disordered" evidence="7">
    <location>
        <begin position="283"/>
        <end position="311"/>
    </location>
</feature>
<dbReference type="STRING" id="5353.A0A1Q3E3T0"/>
<dbReference type="CDD" id="cd08760">
    <property type="entry name" value="Cyt_b561_FRRS1_like"/>
    <property type="match status" value="1"/>
</dbReference>
<evidence type="ECO:0000256" key="7">
    <source>
        <dbReference type="SAM" id="MobiDB-lite"/>
    </source>
</evidence>
<reference evidence="11 12" key="2">
    <citation type="submission" date="2017-02" db="EMBL/GenBank/DDBJ databases">
        <title>A genome survey and senescence transcriptome analysis in Lentinula edodes.</title>
        <authorList>
            <person name="Sakamoto Y."/>
            <person name="Nakade K."/>
            <person name="Sato S."/>
            <person name="Yoshida Y."/>
            <person name="Miyazaki K."/>
            <person name="Natsume S."/>
            <person name="Konno N."/>
        </authorList>
    </citation>
    <scope>NUCLEOTIDE SEQUENCE [LARGE SCALE GENOMIC DNA]</scope>
    <source>
        <strain evidence="11 12">NBRC 111202</strain>
    </source>
</reference>
<organism evidence="11 12">
    <name type="scientific">Lentinula edodes</name>
    <name type="common">Shiitake mushroom</name>
    <name type="synonym">Lentinus edodes</name>
    <dbReference type="NCBI Taxonomy" id="5353"/>
    <lineage>
        <taxon>Eukaryota</taxon>
        <taxon>Fungi</taxon>
        <taxon>Dikarya</taxon>
        <taxon>Basidiomycota</taxon>
        <taxon>Agaricomycotina</taxon>
        <taxon>Agaricomycetes</taxon>
        <taxon>Agaricomycetidae</taxon>
        <taxon>Agaricales</taxon>
        <taxon>Marasmiineae</taxon>
        <taxon>Omphalotaceae</taxon>
        <taxon>Lentinula</taxon>
    </lineage>
</organism>
<dbReference type="Pfam" id="PF03188">
    <property type="entry name" value="Cytochrom_B561"/>
    <property type="match status" value="1"/>
</dbReference>
<proteinExistence type="predicted"/>
<feature type="transmembrane region" description="Helical" evidence="8">
    <location>
        <begin position="719"/>
        <end position="737"/>
    </location>
</feature>
<dbReference type="GO" id="GO:0016020">
    <property type="term" value="C:membrane"/>
    <property type="evidence" value="ECO:0007669"/>
    <property type="project" value="UniProtKB-SubCell"/>
</dbReference>